<keyword evidence="1" id="KW-0812">Transmembrane</keyword>
<gene>
    <name evidence="2" type="ORF">PNOK_0433000</name>
</gene>
<keyword evidence="3" id="KW-1185">Reference proteome</keyword>
<feature type="transmembrane region" description="Helical" evidence="1">
    <location>
        <begin position="131"/>
        <end position="150"/>
    </location>
</feature>
<evidence type="ECO:0000256" key="1">
    <source>
        <dbReference type="SAM" id="Phobius"/>
    </source>
</evidence>
<proteinExistence type="predicted"/>
<evidence type="ECO:0000313" key="2">
    <source>
        <dbReference type="EMBL" id="PAV19396.1"/>
    </source>
</evidence>
<accession>A0A286UIE2</accession>
<keyword evidence="1" id="KW-0472">Membrane</keyword>
<evidence type="ECO:0000313" key="3">
    <source>
        <dbReference type="Proteomes" id="UP000217199"/>
    </source>
</evidence>
<protein>
    <submittedName>
        <fullName evidence="2">Uncharacterized protein</fullName>
    </submittedName>
</protein>
<dbReference type="Proteomes" id="UP000217199">
    <property type="component" value="Unassembled WGS sequence"/>
</dbReference>
<organism evidence="2 3">
    <name type="scientific">Pyrrhoderma noxium</name>
    <dbReference type="NCBI Taxonomy" id="2282107"/>
    <lineage>
        <taxon>Eukaryota</taxon>
        <taxon>Fungi</taxon>
        <taxon>Dikarya</taxon>
        <taxon>Basidiomycota</taxon>
        <taxon>Agaricomycotina</taxon>
        <taxon>Agaricomycetes</taxon>
        <taxon>Hymenochaetales</taxon>
        <taxon>Hymenochaetaceae</taxon>
        <taxon>Pyrrhoderma</taxon>
    </lineage>
</organism>
<reference evidence="2 3" key="1">
    <citation type="journal article" date="2017" name="Mol. Ecol.">
        <title>Comparative and population genomic landscape of Phellinus noxius: A hypervariable fungus causing root rot in trees.</title>
        <authorList>
            <person name="Chung C.L."/>
            <person name="Lee T.J."/>
            <person name="Akiba M."/>
            <person name="Lee H.H."/>
            <person name="Kuo T.H."/>
            <person name="Liu D."/>
            <person name="Ke H.M."/>
            <person name="Yokoi T."/>
            <person name="Roa M.B."/>
            <person name="Lu M.J."/>
            <person name="Chang Y.Y."/>
            <person name="Ann P.J."/>
            <person name="Tsai J.N."/>
            <person name="Chen C.Y."/>
            <person name="Tzean S.S."/>
            <person name="Ota Y."/>
            <person name="Hattori T."/>
            <person name="Sahashi N."/>
            <person name="Liou R.F."/>
            <person name="Kikuchi T."/>
            <person name="Tsai I.J."/>
        </authorList>
    </citation>
    <scope>NUCLEOTIDE SEQUENCE [LARGE SCALE GENOMIC DNA]</scope>
    <source>
        <strain evidence="2 3">FFPRI411160</strain>
    </source>
</reference>
<keyword evidence="1" id="KW-1133">Transmembrane helix</keyword>
<sequence>MRLASSLRTIVNSFKLGGPRPVLRNSRGKQYAILDKSEAKVIQFTSNVRREESVGNRVETLARVCYAITSQLGLLDVPVLFTPATINICNPSEGCIRVGREEPSNYDHLVFGKSSTGLLVLVNIPTIATQINGILIVASTLIRIFICFPYKVMMSSHKYVDPLPLEM</sequence>
<name>A0A286UIE2_9AGAM</name>
<dbReference type="AlphaFoldDB" id="A0A286UIE2"/>
<comment type="caution">
    <text evidence="2">The sequence shown here is derived from an EMBL/GenBank/DDBJ whole genome shotgun (WGS) entry which is preliminary data.</text>
</comment>
<dbReference type="InParanoid" id="A0A286UIE2"/>
<dbReference type="EMBL" id="NBII01000004">
    <property type="protein sequence ID" value="PAV19396.1"/>
    <property type="molecule type" value="Genomic_DNA"/>
</dbReference>